<proteinExistence type="predicted"/>
<dbReference type="Proteomes" id="UP001239111">
    <property type="component" value="Chromosome 3"/>
</dbReference>
<name>A0ACC2NI18_9HYME</name>
<gene>
    <name evidence="1" type="ORF">QAD02_002006</name>
</gene>
<dbReference type="EMBL" id="CM056743">
    <property type="protein sequence ID" value="KAJ8670747.1"/>
    <property type="molecule type" value="Genomic_DNA"/>
</dbReference>
<reference evidence="1" key="1">
    <citation type="submission" date="2023-04" db="EMBL/GenBank/DDBJ databases">
        <title>A chromosome-level genome assembly of the parasitoid wasp Eretmocerus hayati.</title>
        <authorList>
            <person name="Zhong Y."/>
            <person name="Liu S."/>
            <person name="Liu Y."/>
        </authorList>
    </citation>
    <scope>NUCLEOTIDE SEQUENCE</scope>
    <source>
        <strain evidence="1">ZJU_SS_LIU_2023</strain>
    </source>
</reference>
<organism evidence="1 2">
    <name type="scientific">Eretmocerus hayati</name>
    <dbReference type="NCBI Taxonomy" id="131215"/>
    <lineage>
        <taxon>Eukaryota</taxon>
        <taxon>Metazoa</taxon>
        <taxon>Ecdysozoa</taxon>
        <taxon>Arthropoda</taxon>
        <taxon>Hexapoda</taxon>
        <taxon>Insecta</taxon>
        <taxon>Pterygota</taxon>
        <taxon>Neoptera</taxon>
        <taxon>Endopterygota</taxon>
        <taxon>Hymenoptera</taxon>
        <taxon>Apocrita</taxon>
        <taxon>Proctotrupomorpha</taxon>
        <taxon>Chalcidoidea</taxon>
        <taxon>Aphelinidae</taxon>
        <taxon>Aphelininae</taxon>
        <taxon>Eretmocerus</taxon>
    </lineage>
</organism>
<evidence type="ECO:0000313" key="2">
    <source>
        <dbReference type="Proteomes" id="UP001239111"/>
    </source>
</evidence>
<sequence length="134" mass="14665">MMHVLVECRRTPLEFQSGPDAVPRRSSGSDSKLHSNPDPVSPAAVLMQYRAGLEGVPANPFLVSIRSCACLDAVPCRSRGSVGKRGSNHDLVMQKPRCDAVQILRKFRDTLVQPQSSPALVFMRCRTGQYAMAP</sequence>
<comment type="caution">
    <text evidence="1">The sequence shown here is derived from an EMBL/GenBank/DDBJ whole genome shotgun (WGS) entry which is preliminary data.</text>
</comment>
<protein>
    <submittedName>
        <fullName evidence="1">Uncharacterized protein</fullName>
    </submittedName>
</protein>
<accession>A0ACC2NI18</accession>
<evidence type="ECO:0000313" key="1">
    <source>
        <dbReference type="EMBL" id="KAJ8670747.1"/>
    </source>
</evidence>
<keyword evidence="2" id="KW-1185">Reference proteome</keyword>